<evidence type="ECO:0000259" key="9">
    <source>
        <dbReference type="Pfam" id="PF05368"/>
    </source>
</evidence>
<dbReference type="GO" id="GO:0016020">
    <property type="term" value="C:membrane"/>
    <property type="evidence" value="ECO:0007669"/>
    <property type="project" value="UniProtKB-SubCell"/>
</dbReference>
<organism evidence="10 11">
    <name type="scientific">Penicillium solitum</name>
    <dbReference type="NCBI Taxonomy" id="60172"/>
    <lineage>
        <taxon>Eukaryota</taxon>
        <taxon>Fungi</taxon>
        <taxon>Dikarya</taxon>
        <taxon>Ascomycota</taxon>
        <taxon>Pezizomycotina</taxon>
        <taxon>Eurotiomycetes</taxon>
        <taxon>Eurotiomycetidae</taxon>
        <taxon>Eurotiales</taxon>
        <taxon>Aspergillaceae</taxon>
        <taxon>Penicillium</taxon>
    </lineage>
</organism>
<evidence type="ECO:0000256" key="1">
    <source>
        <dbReference type="ARBA" id="ARBA00004141"/>
    </source>
</evidence>
<keyword evidence="3" id="KW-0521">NADP</keyword>
<feature type="domain" description="ABC-2 type transporter transmembrane" evidence="8">
    <location>
        <begin position="278"/>
        <end position="441"/>
    </location>
</feature>
<dbReference type="Pfam" id="PF05368">
    <property type="entry name" value="NmrA"/>
    <property type="match status" value="1"/>
</dbReference>
<dbReference type="InterPro" id="IPR008030">
    <property type="entry name" value="NmrA-like"/>
</dbReference>
<feature type="transmembrane region" description="Helical" evidence="7">
    <location>
        <begin position="375"/>
        <end position="392"/>
    </location>
</feature>
<evidence type="ECO:0000256" key="3">
    <source>
        <dbReference type="ARBA" id="ARBA00022857"/>
    </source>
</evidence>
<evidence type="ECO:0000256" key="7">
    <source>
        <dbReference type="SAM" id="Phobius"/>
    </source>
</evidence>
<dbReference type="AlphaFoldDB" id="A0A1V6R1D2"/>
<keyword evidence="4 7" id="KW-1133">Transmembrane helix</keyword>
<evidence type="ECO:0000256" key="5">
    <source>
        <dbReference type="ARBA" id="ARBA00023002"/>
    </source>
</evidence>
<keyword evidence="6 7" id="KW-0472">Membrane</keyword>
<evidence type="ECO:0000259" key="8">
    <source>
        <dbReference type="Pfam" id="PF01061"/>
    </source>
</evidence>
<feature type="transmembrane region" description="Helical" evidence="7">
    <location>
        <begin position="294"/>
        <end position="316"/>
    </location>
</feature>
<dbReference type="STRING" id="60172.A0A1V6R1D2"/>
<feature type="transmembrane region" description="Helical" evidence="7">
    <location>
        <begin position="422"/>
        <end position="444"/>
    </location>
</feature>
<accession>A0A1V6R1D2</accession>
<dbReference type="CDD" id="cd05259">
    <property type="entry name" value="PCBER_SDR_a"/>
    <property type="match status" value="1"/>
</dbReference>
<dbReference type="Pfam" id="PF01061">
    <property type="entry name" value="ABC2_membrane"/>
    <property type="match status" value="1"/>
</dbReference>
<dbReference type="InterPro" id="IPR045312">
    <property type="entry name" value="PCBER-like"/>
</dbReference>
<dbReference type="PANTHER" id="PTHR47706:SF1">
    <property type="entry name" value="CIPA-LIKE, PUTATIVE (AFU_ORTHOLOGUE AFUA_1G12460)-RELATED"/>
    <property type="match status" value="1"/>
</dbReference>
<gene>
    <name evidence="10" type="ORF">PENSOL_c021G02292</name>
</gene>
<name>A0A1V6R1D2_9EURO</name>
<evidence type="ECO:0000256" key="2">
    <source>
        <dbReference type="ARBA" id="ARBA00022692"/>
    </source>
</evidence>
<comment type="subcellular location">
    <subcellularLocation>
        <location evidence="1">Membrane</location>
        <topology evidence="1">Multi-pass membrane protein</topology>
    </subcellularLocation>
</comment>
<dbReference type="GO" id="GO:0016491">
    <property type="term" value="F:oxidoreductase activity"/>
    <property type="evidence" value="ECO:0007669"/>
    <property type="project" value="UniProtKB-KW"/>
</dbReference>
<dbReference type="Gene3D" id="3.40.50.720">
    <property type="entry name" value="NAD(P)-binding Rossmann-like Domain"/>
    <property type="match status" value="1"/>
</dbReference>
<dbReference type="InterPro" id="IPR036291">
    <property type="entry name" value="NAD(P)-bd_dom_sf"/>
</dbReference>
<dbReference type="GO" id="GO:0140359">
    <property type="term" value="F:ABC-type transporter activity"/>
    <property type="evidence" value="ECO:0007669"/>
    <property type="project" value="InterPro"/>
</dbReference>
<protein>
    <recommendedName>
        <fullName evidence="12">NmrA-like domain-containing protein</fullName>
    </recommendedName>
</protein>
<dbReference type="InterPro" id="IPR051609">
    <property type="entry name" value="NmrA/Isoflavone_reductase-like"/>
</dbReference>
<evidence type="ECO:0000313" key="10">
    <source>
        <dbReference type="EMBL" id="OQD95275.1"/>
    </source>
</evidence>
<feature type="domain" description="NmrA-like" evidence="9">
    <location>
        <begin position="4"/>
        <end position="221"/>
    </location>
</feature>
<dbReference type="SUPFAM" id="SSF51735">
    <property type="entry name" value="NAD(P)-binding Rossmann-fold domains"/>
    <property type="match status" value="1"/>
</dbReference>
<feature type="transmembrane region" description="Helical" evidence="7">
    <location>
        <begin position="520"/>
        <end position="538"/>
    </location>
</feature>
<evidence type="ECO:0000313" key="11">
    <source>
        <dbReference type="Proteomes" id="UP000191612"/>
    </source>
</evidence>
<reference evidence="11" key="1">
    <citation type="journal article" date="2017" name="Nat. Microbiol.">
        <title>Global analysis of biosynthetic gene clusters reveals vast potential of secondary metabolite production in Penicillium species.</title>
        <authorList>
            <person name="Nielsen J.C."/>
            <person name="Grijseels S."/>
            <person name="Prigent S."/>
            <person name="Ji B."/>
            <person name="Dainat J."/>
            <person name="Nielsen K.F."/>
            <person name="Frisvad J.C."/>
            <person name="Workman M."/>
            <person name="Nielsen J."/>
        </authorList>
    </citation>
    <scope>NUCLEOTIDE SEQUENCE [LARGE SCALE GENOMIC DNA]</scope>
    <source>
        <strain evidence="11">IBT 29525</strain>
    </source>
</reference>
<keyword evidence="11" id="KW-1185">Reference proteome</keyword>
<feature type="transmembrane region" description="Helical" evidence="7">
    <location>
        <begin position="337"/>
        <end position="363"/>
    </location>
</feature>
<evidence type="ECO:0000256" key="6">
    <source>
        <dbReference type="ARBA" id="ARBA00023136"/>
    </source>
</evidence>
<keyword evidence="2 7" id="KW-0812">Transmembrane</keyword>
<dbReference type="Proteomes" id="UP000191612">
    <property type="component" value="Unassembled WGS sequence"/>
</dbReference>
<comment type="caution">
    <text evidence="10">The sequence shown here is derived from an EMBL/GenBank/DDBJ whole genome shotgun (WGS) entry which is preliminary data.</text>
</comment>
<keyword evidence="5" id="KW-0560">Oxidoreductase</keyword>
<proteinExistence type="predicted"/>
<dbReference type="InterPro" id="IPR013525">
    <property type="entry name" value="ABC2_TM"/>
</dbReference>
<sequence>MIRNVAIAGASGALGSPIFHALIQSELFDVTVLARLSSQAQFPASVKVIRVDYTSVPDVTMALAGQDAVVSVLTTSAMETQIPLIQAAVKAGVRRFLPSEFCANIGNPKAASLPVYHSKLGIHEVIQQQARDHAHFTYTLIRNGPFLDWSLAYGFFFNLKGGSTPFYDGGDRPFSTTTLATIGQAVVEVLRHLKETQNRAVFVQDLVTTQRKMLDIAQKVAPDRKWTPTDVSTSDMETMARDKYAKGTIDMEASMGFFCCSVFGEGYGGEFQEIVVAISYSSQSARRKTGQTQLWAIFMLLVLFINISEQIMPMFLPQRALYEARERPSKIYRWTTYLLSNILIELAWHTLLAVIMYLCWYYPVGFVRNTTSDDQAIRGFLIFLFLWVYLLFTSTFAHFAIFWMLCILFCGVGVPMTDLPKFWSFMYCVSSATYLAGGIMSSAVANSKVTCANREIFCMASTGNLTCNEFLAAYIEAAGGFVLNPTAQSMCEYCPLATTNEFLDRFQISYHTRWRNFGLIWVYILVSIVAGLGLYWVFKVPKRRCSKRA</sequence>
<evidence type="ECO:0008006" key="12">
    <source>
        <dbReference type="Google" id="ProtNLM"/>
    </source>
</evidence>
<dbReference type="EMBL" id="MDYO01000021">
    <property type="protein sequence ID" value="OQD95275.1"/>
    <property type="molecule type" value="Genomic_DNA"/>
</dbReference>
<dbReference type="Gene3D" id="3.90.25.10">
    <property type="entry name" value="UDP-galactose 4-epimerase, domain 1"/>
    <property type="match status" value="1"/>
</dbReference>
<dbReference type="PANTHER" id="PTHR47706">
    <property type="entry name" value="NMRA-LIKE FAMILY PROTEIN"/>
    <property type="match status" value="1"/>
</dbReference>
<evidence type="ECO:0000256" key="4">
    <source>
        <dbReference type="ARBA" id="ARBA00022989"/>
    </source>
</evidence>